<reference evidence="1" key="1">
    <citation type="journal article" date="2003" name="Proc. Natl. Acad. Sci. U.S.A.">
        <title>Lateral gene transfer and the evolution of plastid-targeted proteins in the secondary plastid-containing alga Bigelowiella natans.</title>
        <authorList>
            <person name="Archibald J.M."/>
            <person name="Rogers M.B."/>
            <person name="Toop M."/>
            <person name="Ishida K."/>
            <person name="Keeling P.J."/>
        </authorList>
    </citation>
    <scope>NUCLEOTIDE SEQUENCE</scope>
    <source>
        <strain evidence="1">CCMP 621</strain>
    </source>
</reference>
<dbReference type="GO" id="GO:0006397">
    <property type="term" value="P:mRNA processing"/>
    <property type="evidence" value="ECO:0007669"/>
    <property type="project" value="InterPro"/>
</dbReference>
<dbReference type="PANTHER" id="PTHR44917:SF1">
    <property type="entry name" value="PROTEIN HIGH CHLOROPHYLL FLUORESCENT 107"/>
    <property type="match status" value="1"/>
</dbReference>
<dbReference type="GO" id="GO:0003729">
    <property type="term" value="F:mRNA binding"/>
    <property type="evidence" value="ECO:0007669"/>
    <property type="project" value="InterPro"/>
</dbReference>
<dbReference type="InterPro" id="IPR019734">
    <property type="entry name" value="TPR_rpt"/>
</dbReference>
<dbReference type="SMART" id="SM00028">
    <property type="entry name" value="TPR"/>
    <property type="match status" value="4"/>
</dbReference>
<dbReference type="EMBL" id="AY267659">
    <property type="protein sequence ID" value="AAP79173.1"/>
    <property type="molecule type" value="mRNA"/>
</dbReference>
<dbReference type="Gene3D" id="1.25.40.10">
    <property type="entry name" value="Tetratricopeptide repeat domain"/>
    <property type="match status" value="1"/>
</dbReference>
<organism evidence="1">
    <name type="scientific">Bigelowiella natans</name>
    <name type="common">Pedinomonas minutissima</name>
    <name type="synonym">Chlorarachnion sp. (strain CCMP621)</name>
    <dbReference type="NCBI Taxonomy" id="227086"/>
    <lineage>
        <taxon>Eukaryota</taxon>
        <taxon>Sar</taxon>
        <taxon>Rhizaria</taxon>
        <taxon>Cercozoa</taxon>
        <taxon>Chlorarachniophyceae</taxon>
        <taxon>Bigelowiella</taxon>
    </lineage>
</organism>
<feature type="non-terminal residue" evidence="1">
    <location>
        <position position="1"/>
    </location>
</feature>
<dbReference type="InterPro" id="IPR011990">
    <property type="entry name" value="TPR-like_helical_dom_sf"/>
</dbReference>
<dbReference type="GO" id="GO:0003727">
    <property type="term" value="F:single-stranded RNA binding"/>
    <property type="evidence" value="ECO:0007669"/>
    <property type="project" value="TreeGrafter"/>
</dbReference>
<evidence type="ECO:0000313" key="1">
    <source>
        <dbReference type="EMBL" id="AAP79173.1"/>
    </source>
</evidence>
<dbReference type="InterPro" id="IPR044624">
    <property type="entry name" value="Mbb1-like"/>
</dbReference>
<name>Q7XYM1_BIGNA</name>
<dbReference type="PANTHER" id="PTHR44917">
    <property type="entry name" value="PROTEIN HIGH CHLOROPHYLL FLUORESCENT 107"/>
    <property type="match status" value="1"/>
</dbReference>
<dbReference type="AlphaFoldDB" id="Q7XYM1"/>
<dbReference type="Pfam" id="PF14559">
    <property type="entry name" value="TPR_19"/>
    <property type="match status" value="1"/>
</dbReference>
<feature type="non-terminal residue" evidence="1">
    <location>
        <position position="308"/>
    </location>
</feature>
<dbReference type="SUPFAM" id="SSF48452">
    <property type="entry name" value="TPR-like"/>
    <property type="match status" value="1"/>
</dbReference>
<protein>
    <submittedName>
        <fullName evidence="1">PsbA maturation factor MBB1</fullName>
    </submittedName>
</protein>
<accession>Q7XYM1</accession>
<proteinExistence type="evidence at transcript level"/>
<dbReference type="GO" id="GO:0006417">
    <property type="term" value="P:regulation of translation"/>
    <property type="evidence" value="ECO:0007669"/>
    <property type="project" value="TreeGrafter"/>
</dbReference>
<sequence length="308" mass="35213">HLFVQSHRFPAVGTFGDYKQSGQRRHLSLHSTTNSVEMVERELENRRIEDTSKSMKPSQIRRVNTDFLLYRARSERRAFRKQPDGYSRERASMNAEKIFKRCLSMNPTDGRAYVGLGTLLMNQKRYGEGEELYEEATRMTAGSNPYIWTAWANLHAKQSNVGRARKLYEGAVTAKSSHAAAWHGWGLLEKRQGNLRRAADIFTKGIRNTEDAANPYLYQSLGLVLEQMGSIDEARQWYMRGTKASPLVSNSDALWHTWPKMEGKHGNADVVRTCTKRRLPSSKVTIHIPVWEWGEGQAITKRPTAVQD</sequence>
<dbReference type="Pfam" id="PF13181">
    <property type="entry name" value="TPR_8"/>
    <property type="match status" value="1"/>
</dbReference>